<dbReference type="SFLD" id="SFLDF00310">
    <property type="entry name" value="oxygen-independent_coproporphy"/>
    <property type="match status" value="1"/>
</dbReference>
<dbReference type="PANTHER" id="PTHR13932">
    <property type="entry name" value="COPROPORPHYRINIGEN III OXIDASE"/>
    <property type="match status" value="1"/>
</dbReference>
<dbReference type="InterPro" id="IPR023404">
    <property type="entry name" value="rSAM_horseshoe"/>
</dbReference>
<dbReference type="InterPro" id="IPR006638">
    <property type="entry name" value="Elp3/MiaA/NifB-like_rSAM"/>
</dbReference>
<dbReference type="SFLD" id="SFLDG01082">
    <property type="entry name" value="B12-binding_domain_containing"/>
    <property type="match status" value="1"/>
</dbReference>
<dbReference type="PROSITE" id="PS51918">
    <property type="entry name" value="RADICAL_SAM"/>
    <property type="match status" value="1"/>
</dbReference>
<accession>A0ABR9QXQ8</accession>
<feature type="domain" description="Radical SAM core" evidence="1">
    <location>
        <begin position="147"/>
        <end position="381"/>
    </location>
</feature>
<dbReference type="InterPro" id="IPR018247">
    <property type="entry name" value="EF_Hand_1_Ca_BS"/>
</dbReference>
<organism evidence="2 3">
    <name type="scientific">Gallibacter intestinalis</name>
    <dbReference type="NCBI Taxonomy" id="2779356"/>
    <lineage>
        <taxon>Bacteria</taxon>
        <taxon>Bacillati</taxon>
        <taxon>Bacillota</taxon>
        <taxon>Clostridia</taxon>
        <taxon>Eubacteriales</taxon>
        <taxon>Eubacteriaceae</taxon>
        <taxon>Gallibacter</taxon>
    </lineage>
</organism>
<dbReference type="SFLD" id="SFLDS00029">
    <property type="entry name" value="Radical_SAM"/>
    <property type="match status" value="1"/>
</dbReference>
<dbReference type="Pfam" id="PF04055">
    <property type="entry name" value="Radical_SAM"/>
    <property type="match status" value="1"/>
</dbReference>
<sequence>MYKIRLKNVAKAHQYEELTKIFIKPEEFIIVLDEKDVNASNSISQEEFDNNRELTDKINKSFEFSLDESREQLAKDMFIAFNEEFGKRPVWGTLTGIRPVKLFGDLTGETGSRDKAKAILRNLYMVSDSKSETVADIYDYQMKTAGKAEKNSLGLYIGIPFCPTRCLYCSFTSNTASQDVIEKYLDALIEELDFVGAEMKDRGLYAESVYIGGGTPTTLTAEQLDKLLYKLRMNVDLDRLKEITLEAGRPDTVTEDKLKMAVKYGVNRISINPQTMNDNTLKLIGRAHRADETIKAFELARGVGVKEINMDLITGLPGETTGDFAYTLDKVLSMSPENITVHTLAVKRASRLAEKDKNYHYHHADEAGEMMEYAYERLGAEGYIPYYLYRQKHMTGAGENVGFCKIGTENLYNIRIMDEHQSILALGAGGVSKVYFPEENRLERTANVSNYEIYMQRLEEMKERKLKNFFMEVEKC</sequence>
<keyword evidence="2" id="KW-0560">Oxidoreductase</keyword>
<dbReference type="RefSeq" id="WP_226385302.1">
    <property type="nucleotide sequence ID" value="NZ_JADCKA010000007.1"/>
</dbReference>
<dbReference type="Gene3D" id="3.80.30.20">
    <property type="entry name" value="tm_1862 like domain"/>
    <property type="match status" value="1"/>
</dbReference>
<dbReference type="InterPro" id="IPR034505">
    <property type="entry name" value="Coproporphyrinogen-III_oxidase"/>
</dbReference>
<comment type="caution">
    <text evidence="2">The sequence shown here is derived from an EMBL/GenBank/DDBJ whole genome shotgun (WGS) entry which is preliminary data.</text>
</comment>
<dbReference type="CDD" id="cd01335">
    <property type="entry name" value="Radical_SAM"/>
    <property type="match status" value="1"/>
</dbReference>
<name>A0ABR9QXQ8_9FIRM</name>
<evidence type="ECO:0000313" key="2">
    <source>
        <dbReference type="EMBL" id="MBE5035654.1"/>
    </source>
</evidence>
<dbReference type="EMBL" id="JADCKA010000007">
    <property type="protein sequence ID" value="MBE5035654.1"/>
    <property type="molecule type" value="Genomic_DNA"/>
</dbReference>
<protein>
    <submittedName>
        <fullName evidence="2">Coproporphyrinogen dehydrogenase HemZ</fullName>
        <ecNumber evidence="2">1.3.98.3</ecNumber>
    </submittedName>
</protein>
<dbReference type="EC" id="1.3.98.3" evidence="2"/>
<evidence type="ECO:0000259" key="1">
    <source>
        <dbReference type="PROSITE" id="PS51918"/>
    </source>
</evidence>
<dbReference type="SMART" id="SM00729">
    <property type="entry name" value="Elp3"/>
    <property type="match status" value="1"/>
</dbReference>
<dbReference type="PANTHER" id="PTHR13932:SF1">
    <property type="entry name" value="OXYGEN-INDEPENDENT COPROPORPHYRINOGEN-III OXIDASE-LIKE PROTEIN HEMZ"/>
    <property type="match status" value="1"/>
</dbReference>
<dbReference type="SUPFAM" id="SSF102114">
    <property type="entry name" value="Radical SAM enzymes"/>
    <property type="match status" value="1"/>
</dbReference>
<evidence type="ECO:0000313" key="3">
    <source>
        <dbReference type="Proteomes" id="UP001516588"/>
    </source>
</evidence>
<keyword evidence="3" id="KW-1185">Reference proteome</keyword>
<dbReference type="InterPro" id="IPR007197">
    <property type="entry name" value="rSAM"/>
</dbReference>
<gene>
    <name evidence="2" type="primary">hemZ</name>
    <name evidence="2" type="ORF">INF20_05075</name>
</gene>
<dbReference type="GO" id="GO:0051989">
    <property type="term" value="F:coproporphyrinogen dehydrogenase activity"/>
    <property type="evidence" value="ECO:0007669"/>
    <property type="project" value="UniProtKB-EC"/>
</dbReference>
<dbReference type="InterPro" id="IPR023995">
    <property type="entry name" value="HemZ"/>
</dbReference>
<dbReference type="InterPro" id="IPR058240">
    <property type="entry name" value="rSAM_sf"/>
</dbReference>
<dbReference type="SFLD" id="SFLDG01065">
    <property type="entry name" value="anaerobic_coproporphyrinogen-I"/>
    <property type="match status" value="1"/>
</dbReference>
<proteinExistence type="predicted"/>
<dbReference type="Proteomes" id="UP001516588">
    <property type="component" value="Unassembled WGS sequence"/>
</dbReference>
<dbReference type="PROSITE" id="PS00018">
    <property type="entry name" value="EF_HAND_1"/>
    <property type="match status" value="1"/>
</dbReference>
<dbReference type="NCBIfam" id="TIGR03994">
    <property type="entry name" value="rSAM_HemZ"/>
    <property type="match status" value="1"/>
</dbReference>
<reference evidence="2 3" key="1">
    <citation type="submission" date="2020-10" db="EMBL/GenBank/DDBJ databases">
        <title>ChiBAC.</title>
        <authorList>
            <person name="Zenner C."/>
            <person name="Hitch T.C.A."/>
            <person name="Clavel T."/>
        </authorList>
    </citation>
    <scope>NUCLEOTIDE SEQUENCE [LARGE SCALE GENOMIC DNA]</scope>
    <source>
        <strain evidence="2 3">DSM 108706</strain>
    </source>
</reference>